<evidence type="ECO:0000256" key="7">
    <source>
        <dbReference type="ARBA" id="ARBA00022730"/>
    </source>
</evidence>
<keyword evidence="8" id="KW-0694">RNA-binding</keyword>
<dbReference type="AlphaFoldDB" id="A2E5Z3"/>
<comment type="similarity">
    <text evidence="1">Belongs to the class IV-like SAM-binding methyltransferase superfamily. RNA methyltransferase NEP1 family.</text>
</comment>
<keyword evidence="7" id="KW-0699">rRNA-binding</keyword>
<evidence type="ECO:0000256" key="6">
    <source>
        <dbReference type="ARBA" id="ARBA00022691"/>
    </source>
</evidence>
<reference evidence="9" key="1">
    <citation type="submission" date="2006-10" db="EMBL/GenBank/DDBJ databases">
        <authorList>
            <person name="Amadeo P."/>
            <person name="Zhao Q."/>
            <person name="Wortman J."/>
            <person name="Fraser-Liggett C."/>
            <person name="Carlton J."/>
        </authorList>
    </citation>
    <scope>NUCLEOTIDE SEQUENCE</scope>
    <source>
        <strain evidence="9">G3</strain>
    </source>
</reference>
<evidence type="ECO:0000313" key="9">
    <source>
        <dbReference type="EMBL" id="EAY11950.1"/>
    </source>
</evidence>
<reference evidence="9" key="2">
    <citation type="journal article" date="2007" name="Science">
        <title>Draft genome sequence of the sexually transmitted pathogen Trichomonas vaginalis.</title>
        <authorList>
            <person name="Carlton J.M."/>
            <person name="Hirt R.P."/>
            <person name="Silva J.C."/>
            <person name="Delcher A.L."/>
            <person name="Schatz M."/>
            <person name="Zhao Q."/>
            <person name="Wortman J.R."/>
            <person name="Bidwell S.L."/>
            <person name="Alsmark U.C.M."/>
            <person name="Besteiro S."/>
            <person name="Sicheritz-Ponten T."/>
            <person name="Noel C.J."/>
            <person name="Dacks J.B."/>
            <person name="Foster P.G."/>
            <person name="Simillion C."/>
            <person name="Van de Peer Y."/>
            <person name="Miranda-Saavedra D."/>
            <person name="Barton G.J."/>
            <person name="Westrop G.D."/>
            <person name="Mueller S."/>
            <person name="Dessi D."/>
            <person name="Fiori P.L."/>
            <person name="Ren Q."/>
            <person name="Paulsen I."/>
            <person name="Zhang H."/>
            <person name="Bastida-Corcuera F.D."/>
            <person name="Simoes-Barbosa A."/>
            <person name="Brown M.T."/>
            <person name="Hayes R.D."/>
            <person name="Mukherjee M."/>
            <person name="Okumura C.Y."/>
            <person name="Schneider R."/>
            <person name="Smith A.J."/>
            <person name="Vanacova S."/>
            <person name="Villalvazo M."/>
            <person name="Haas B.J."/>
            <person name="Pertea M."/>
            <person name="Feldblyum T.V."/>
            <person name="Utterback T.R."/>
            <person name="Shu C.L."/>
            <person name="Osoegawa K."/>
            <person name="de Jong P.J."/>
            <person name="Hrdy I."/>
            <person name="Horvathova L."/>
            <person name="Zubacova Z."/>
            <person name="Dolezal P."/>
            <person name="Malik S.B."/>
            <person name="Logsdon J.M. Jr."/>
            <person name="Henze K."/>
            <person name="Gupta A."/>
            <person name="Wang C.C."/>
            <person name="Dunne R.L."/>
            <person name="Upcroft J.A."/>
            <person name="Upcroft P."/>
            <person name="White O."/>
            <person name="Salzberg S.L."/>
            <person name="Tang P."/>
            <person name="Chiu C.-H."/>
            <person name="Lee Y.-S."/>
            <person name="Embley T.M."/>
            <person name="Coombs G.H."/>
            <person name="Mottram J.C."/>
            <person name="Tachezy J."/>
            <person name="Fraser-Liggett C.M."/>
            <person name="Johnson P.J."/>
        </authorList>
    </citation>
    <scope>NUCLEOTIDE SEQUENCE [LARGE SCALE GENOMIC DNA]</scope>
    <source>
        <strain evidence="9">G3</strain>
    </source>
</reference>
<dbReference type="GO" id="GO:0019843">
    <property type="term" value="F:rRNA binding"/>
    <property type="evidence" value="ECO:0000318"/>
    <property type="project" value="GO_Central"/>
</dbReference>
<evidence type="ECO:0000256" key="2">
    <source>
        <dbReference type="ARBA" id="ARBA00022517"/>
    </source>
</evidence>
<dbReference type="Gene3D" id="3.40.1280.10">
    <property type="match status" value="1"/>
</dbReference>
<dbReference type="Pfam" id="PF03587">
    <property type="entry name" value="EMG1"/>
    <property type="match status" value="1"/>
</dbReference>
<keyword evidence="6" id="KW-0949">S-adenosyl-L-methionine</keyword>
<evidence type="ECO:0000256" key="1">
    <source>
        <dbReference type="ARBA" id="ARBA00008115"/>
    </source>
</evidence>
<dbReference type="InterPro" id="IPR029028">
    <property type="entry name" value="Alpha/beta_knot_MTases"/>
</dbReference>
<dbReference type="SUPFAM" id="SSF75217">
    <property type="entry name" value="alpha/beta knot"/>
    <property type="match status" value="1"/>
</dbReference>
<sequence>MSSPVLYFLIDMKEVDVALGYGIIPTPQLDFAHRILYFLNSTSLNQYNKLRIFLKCKTTYVEVSPMLLVPASLAEFINLLTNCLNGLEVKVDNIRVLTLKKELPQLPKIKYAVHPTSEKVVDPSTIVFNPCVIELSRQPDMLDSEKVCFSKYPLDPITQCGSIVSAFEKHFKIE</sequence>
<dbReference type="InterPro" id="IPR005304">
    <property type="entry name" value="Rbsml_bgen_MeTrfase_EMG1/NEP1"/>
</dbReference>
<dbReference type="GO" id="GO:0032040">
    <property type="term" value="C:small-subunit processome"/>
    <property type="evidence" value="ECO:0000318"/>
    <property type="project" value="GO_Central"/>
</dbReference>
<keyword evidence="4" id="KW-0489">Methyltransferase</keyword>
<dbReference type="KEGG" id="tva:4769909"/>
<dbReference type="PANTHER" id="PTHR12636:SF5">
    <property type="entry name" value="RIBOSOMAL RNA SMALL SUBUNIT METHYLTRANSFERASE NEP1"/>
    <property type="match status" value="1"/>
</dbReference>
<dbReference type="GO" id="GO:0005634">
    <property type="term" value="C:nucleus"/>
    <property type="evidence" value="ECO:0000318"/>
    <property type="project" value="GO_Central"/>
</dbReference>
<name>A2E5Z3_TRIV3</name>
<keyword evidence="10" id="KW-1185">Reference proteome</keyword>
<proteinExistence type="inferred from homology"/>
<dbReference type="RefSeq" id="XP_001324173.1">
    <property type="nucleotide sequence ID" value="XM_001324138.1"/>
</dbReference>
<keyword evidence="3" id="KW-0698">rRNA processing</keyword>
<dbReference type="VEuPathDB" id="TrichDB:TVAG_399550"/>
<dbReference type="STRING" id="5722.A2E5Z3"/>
<evidence type="ECO:0000256" key="8">
    <source>
        <dbReference type="ARBA" id="ARBA00022884"/>
    </source>
</evidence>
<dbReference type="GO" id="GO:0070475">
    <property type="term" value="P:rRNA base methylation"/>
    <property type="evidence" value="ECO:0000318"/>
    <property type="project" value="GO_Central"/>
</dbReference>
<dbReference type="PANTHER" id="PTHR12636">
    <property type="entry name" value="NEP1/MRA1"/>
    <property type="match status" value="1"/>
</dbReference>
<dbReference type="SMR" id="A2E5Z3"/>
<dbReference type="GO" id="GO:0070037">
    <property type="term" value="F:rRNA (pseudouridine) methyltransferase activity"/>
    <property type="evidence" value="ECO:0000318"/>
    <property type="project" value="GO_Central"/>
</dbReference>
<dbReference type="Proteomes" id="UP000001542">
    <property type="component" value="Unassembled WGS sequence"/>
</dbReference>
<dbReference type="VEuPathDB" id="TrichDB:TVAGG3_0337510"/>
<organism evidence="9 10">
    <name type="scientific">Trichomonas vaginalis (strain ATCC PRA-98 / G3)</name>
    <dbReference type="NCBI Taxonomy" id="412133"/>
    <lineage>
        <taxon>Eukaryota</taxon>
        <taxon>Metamonada</taxon>
        <taxon>Parabasalia</taxon>
        <taxon>Trichomonadida</taxon>
        <taxon>Trichomonadidae</taxon>
        <taxon>Trichomonas</taxon>
    </lineage>
</organism>
<accession>A2E5Z3</accession>
<evidence type="ECO:0000256" key="5">
    <source>
        <dbReference type="ARBA" id="ARBA00022679"/>
    </source>
</evidence>
<keyword evidence="2" id="KW-0690">Ribosome biogenesis</keyword>
<dbReference type="EMBL" id="DS113310">
    <property type="protein sequence ID" value="EAY11950.1"/>
    <property type="molecule type" value="Genomic_DNA"/>
</dbReference>
<evidence type="ECO:0000256" key="4">
    <source>
        <dbReference type="ARBA" id="ARBA00022603"/>
    </source>
</evidence>
<keyword evidence="5" id="KW-0808">Transferase</keyword>
<dbReference type="InterPro" id="IPR029026">
    <property type="entry name" value="tRNA_m1G_MTases_N"/>
</dbReference>
<protein>
    <submittedName>
        <fullName evidence="9">Uncharacterized protein</fullName>
    </submittedName>
</protein>
<dbReference type="InParanoid" id="A2E5Z3"/>
<gene>
    <name evidence="9" type="ORF">TVAG_399550</name>
</gene>
<evidence type="ECO:0000256" key="3">
    <source>
        <dbReference type="ARBA" id="ARBA00022552"/>
    </source>
</evidence>
<evidence type="ECO:0000313" key="10">
    <source>
        <dbReference type="Proteomes" id="UP000001542"/>
    </source>
</evidence>